<gene>
    <name evidence="2" type="ORF">ElyMa_003313100</name>
</gene>
<feature type="domain" description="Methyltransferase" evidence="1">
    <location>
        <begin position="40"/>
        <end position="174"/>
    </location>
</feature>
<dbReference type="AlphaFoldDB" id="A0AAV4JEX6"/>
<dbReference type="GO" id="GO:0008168">
    <property type="term" value="F:methyltransferase activity"/>
    <property type="evidence" value="ECO:0007669"/>
    <property type="project" value="UniProtKB-KW"/>
</dbReference>
<dbReference type="Pfam" id="PF13847">
    <property type="entry name" value="Methyltransf_31"/>
    <property type="match status" value="1"/>
</dbReference>
<organism evidence="2 3">
    <name type="scientific">Elysia marginata</name>
    <dbReference type="NCBI Taxonomy" id="1093978"/>
    <lineage>
        <taxon>Eukaryota</taxon>
        <taxon>Metazoa</taxon>
        <taxon>Spiralia</taxon>
        <taxon>Lophotrochozoa</taxon>
        <taxon>Mollusca</taxon>
        <taxon>Gastropoda</taxon>
        <taxon>Heterobranchia</taxon>
        <taxon>Euthyneura</taxon>
        <taxon>Panpulmonata</taxon>
        <taxon>Sacoglossa</taxon>
        <taxon>Placobranchoidea</taxon>
        <taxon>Plakobranchidae</taxon>
        <taxon>Elysia</taxon>
    </lineage>
</organism>
<dbReference type="CDD" id="cd02440">
    <property type="entry name" value="AdoMet_MTases"/>
    <property type="match status" value="1"/>
</dbReference>
<dbReference type="EMBL" id="BMAT01006820">
    <property type="protein sequence ID" value="GFS20443.1"/>
    <property type="molecule type" value="Genomic_DNA"/>
</dbReference>
<protein>
    <submittedName>
        <fullName evidence="2">Methyltransferase</fullName>
    </submittedName>
</protein>
<dbReference type="Gene3D" id="3.40.50.150">
    <property type="entry name" value="Vaccinia Virus protein VP39"/>
    <property type="match status" value="1"/>
</dbReference>
<keyword evidence="3" id="KW-1185">Reference proteome</keyword>
<reference evidence="2 3" key="1">
    <citation type="journal article" date="2021" name="Elife">
        <title>Chloroplast acquisition without the gene transfer in kleptoplastic sea slugs, Plakobranchus ocellatus.</title>
        <authorList>
            <person name="Maeda T."/>
            <person name="Takahashi S."/>
            <person name="Yoshida T."/>
            <person name="Shimamura S."/>
            <person name="Takaki Y."/>
            <person name="Nagai Y."/>
            <person name="Toyoda A."/>
            <person name="Suzuki Y."/>
            <person name="Arimoto A."/>
            <person name="Ishii H."/>
            <person name="Satoh N."/>
            <person name="Nishiyama T."/>
            <person name="Hasebe M."/>
            <person name="Maruyama T."/>
            <person name="Minagawa J."/>
            <person name="Obokata J."/>
            <person name="Shigenobu S."/>
        </authorList>
    </citation>
    <scope>NUCLEOTIDE SEQUENCE [LARGE SCALE GENOMIC DNA]</scope>
</reference>
<dbReference type="InterPro" id="IPR025714">
    <property type="entry name" value="Methyltranfer_dom"/>
</dbReference>
<keyword evidence="2" id="KW-0489">Methyltransferase</keyword>
<sequence length="271" mass="29634">MGSLSHYVISGGADGIHRMRLIAPLIAADTAALLDRVGLHNGLECLDIGCGGGDVSLEIARRVGPEGHVTGADIDESKLTMARTDAHLQGLDNITFTTMDIRTMREASCYDVVYARFLLTHLENPSKAIANLYQSLRPGGSIILEDIDFKGNITYPDCPAFERYQTLYCDCVKHRGGDPFIGPKLPSLLRKNRFSNIRMTAVQALGMDGDIKLISAITMKNIADTLLHDGLASAREINEIITELYAFADNPDTIAGMPRVIQAWGYRPINE</sequence>
<dbReference type="SUPFAM" id="SSF53335">
    <property type="entry name" value="S-adenosyl-L-methionine-dependent methyltransferases"/>
    <property type="match status" value="1"/>
</dbReference>
<name>A0AAV4JEX6_9GAST</name>
<evidence type="ECO:0000313" key="2">
    <source>
        <dbReference type="EMBL" id="GFS20443.1"/>
    </source>
</evidence>
<comment type="caution">
    <text evidence="2">The sequence shown here is derived from an EMBL/GenBank/DDBJ whole genome shotgun (WGS) entry which is preliminary data.</text>
</comment>
<evidence type="ECO:0000313" key="3">
    <source>
        <dbReference type="Proteomes" id="UP000762676"/>
    </source>
</evidence>
<dbReference type="GO" id="GO:0032259">
    <property type="term" value="P:methylation"/>
    <property type="evidence" value="ECO:0007669"/>
    <property type="project" value="UniProtKB-KW"/>
</dbReference>
<evidence type="ECO:0000259" key="1">
    <source>
        <dbReference type="Pfam" id="PF13847"/>
    </source>
</evidence>
<dbReference type="Proteomes" id="UP000762676">
    <property type="component" value="Unassembled WGS sequence"/>
</dbReference>
<keyword evidence="2" id="KW-0808">Transferase</keyword>
<dbReference type="PANTHER" id="PTHR43861:SF1">
    <property type="entry name" value="TRANS-ACONITATE 2-METHYLTRANSFERASE"/>
    <property type="match status" value="1"/>
</dbReference>
<dbReference type="PANTHER" id="PTHR43861">
    <property type="entry name" value="TRANS-ACONITATE 2-METHYLTRANSFERASE-RELATED"/>
    <property type="match status" value="1"/>
</dbReference>
<proteinExistence type="predicted"/>
<accession>A0AAV4JEX6</accession>
<dbReference type="InterPro" id="IPR029063">
    <property type="entry name" value="SAM-dependent_MTases_sf"/>
</dbReference>